<feature type="domain" description="Sialate O-acetylesterase" evidence="2">
    <location>
        <begin position="86"/>
        <end position="203"/>
    </location>
</feature>
<dbReference type="PANTHER" id="PTHR22901">
    <property type="entry name" value="SIALATE O-ACETYLESTERASE"/>
    <property type="match status" value="1"/>
</dbReference>
<dbReference type="Proteomes" id="UP000595897">
    <property type="component" value="Chromosome"/>
</dbReference>
<feature type="domain" description="Sialate O-acetylesterase" evidence="2">
    <location>
        <begin position="280"/>
        <end position="396"/>
    </location>
</feature>
<dbReference type="KEGG" id="ahb:bsdtb5_16010"/>
<dbReference type="InterPro" id="IPR036514">
    <property type="entry name" value="SGNH_hydro_sf"/>
</dbReference>
<evidence type="ECO:0000259" key="2">
    <source>
        <dbReference type="Pfam" id="PF03629"/>
    </source>
</evidence>
<dbReference type="RefSeq" id="WP_271715538.1">
    <property type="nucleotide sequence ID" value="NZ_AP024169.1"/>
</dbReference>
<dbReference type="AlphaFoldDB" id="A0A7R7ICX4"/>
<keyword evidence="1" id="KW-0378">Hydrolase</keyword>
<dbReference type="EMBL" id="AP024169">
    <property type="protein sequence ID" value="BCN30306.1"/>
    <property type="molecule type" value="Genomic_DNA"/>
</dbReference>
<evidence type="ECO:0000313" key="4">
    <source>
        <dbReference type="Proteomes" id="UP000595897"/>
    </source>
</evidence>
<dbReference type="PANTHER" id="PTHR22901:SF0">
    <property type="entry name" value="SIALATE O-ACETYLESTERASE"/>
    <property type="match status" value="1"/>
</dbReference>
<dbReference type="InterPro" id="IPR039329">
    <property type="entry name" value="SIAE"/>
</dbReference>
<gene>
    <name evidence="3" type="ORF">bsdtb5_16010</name>
</gene>
<dbReference type="InterPro" id="IPR005181">
    <property type="entry name" value="SASA"/>
</dbReference>
<dbReference type="SUPFAM" id="SSF52266">
    <property type="entry name" value="SGNH hydrolase"/>
    <property type="match status" value="1"/>
</dbReference>
<proteinExistence type="predicted"/>
<dbReference type="Pfam" id="PF03629">
    <property type="entry name" value="SASA"/>
    <property type="match status" value="2"/>
</dbReference>
<dbReference type="GO" id="GO:0001681">
    <property type="term" value="F:sialate O-acetylesterase activity"/>
    <property type="evidence" value="ECO:0007669"/>
    <property type="project" value="InterPro"/>
</dbReference>
<organism evidence="3 4">
    <name type="scientific">Anaeromicropila herbilytica</name>
    <dbReference type="NCBI Taxonomy" id="2785025"/>
    <lineage>
        <taxon>Bacteria</taxon>
        <taxon>Bacillati</taxon>
        <taxon>Bacillota</taxon>
        <taxon>Clostridia</taxon>
        <taxon>Lachnospirales</taxon>
        <taxon>Lachnospiraceae</taxon>
        <taxon>Anaeromicropila</taxon>
    </lineage>
</organism>
<dbReference type="GO" id="GO:0005975">
    <property type="term" value="P:carbohydrate metabolic process"/>
    <property type="evidence" value="ECO:0007669"/>
    <property type="project" value="TreeGrafter"/>
</dbReference>
<evidence type="ECO:0000313" key="3">
    <source>
        <dbReference type="EMBL" id="BCN30306.1"/>
    </source>
</evidence>
<name>A0A7R7ICX4_9FIRM</name>
<sequence>MAQRFTVAPIFSNHMVLQRDKEIRVWGEGKDNDVITVSLEGQTVSVIVKEQKWMAILPSRKAGGPARLNITCEDEMVEYTDILIGDVWLAGGQSNMELQLVNSKDGKRAVEEANYPNIRIYNSLQQSFLDENALEAERNNAWHICNSSTDYDAVANITAVGYYFAKELNQELDVPIGIVGCNWGGTSASAWISKEYLEKDSDTRIYLEDYEEAMKKYASVDDYDKAREQNIVDYDRWKKISDKLYQERPDIVWGEVLEIAGECPYPEPLGPKSPFRACGLYETMLSRIVPLSLKGFIYYQGESDDHRPTTYAKLLTMLIDQWRHDFKDYELPFLFVQLPMYIPRGEVDHKHWPVIREAQMKVHKTIKNTGLAVALDLGEFNNIHPLDKESVGNRLALQALFHVYGKDINPYGPIFKSLLRQENEIVLEFNNAEDGLVLDGDEVNGFEVAGDNEVFVKATARIEADKIIVKADEIENPMHVRYQWTNFDKVSIFNKNGLPLAPFRSNEL</sequence>
<reference evidence="3 4" key="1">
    <citation type="submission" date="2020-11" db="EMBL/GenBank/DDBJ databases">
        <title>Draft genome sequencing of a Lachnospiraceae strain isolated from anoxic soil subjected to BSD treatment.</title>
        <authorList>
            <person name="Uek A."/>
            <person name="Tonouchi A."/>
        </authorList>
    </citation>
    <scope>NUCLEOTIDE SEQUENCE [LARGE SCALE GENOMIC DNA]</scope>
    <source>
        <strain evidence="3 4">TB5</strain>
    </source>
</reference>
<keyword evidence="4" id="KW-1185">Reference proteome</keyword>
<accession>A0A7R7ICX4</accession>
<dbReference type="Gene3D" id="3.40.50.1110">
    <property type="entry name" value="SGNH hydrolase"/>
    <property type="match status" value="1"/>
</dbReference>
<protein>
    <submittedName>
        <fullName evidence="3">9-O-acetylesterase</fullName>
    </submittedName>
</protein>
<evidence type="ECO:0000256" key="1">
    <source>
        <dbReference type="ARBA" id="ARBA00022801"/>
    </source>
</evidence>